<evidence type="ECO:0000256" key="6">
    <source>
        <dbReference type="ARBA" id="ARBA00022692"/>
    </source>
</evidence>
<dbReference type="Proteomes" id="UP000184731">
    <property type="component" value="Chromosome"/>
</dbReference>
<feature type="region of interest" description="Disordered" evidence="11">
    <location>
        <begin position="1"/>
        <end position="28"/>
    </location>
</feature>
<comment type="subcellular location">
    <subcellularLocation>
        <location evidence="2">Cell membrane</location>
        <topology evidence="2">Single-pass membrane protein</topology>
    </subcellularLocation>
</comment>
<keyword evidence="9 10" id="KW-0472">Membrane</keyword>
<comment type="similarity">
    <text evidence="3 10">Belongs to the FliL family.</text>
</comment>
<evidence type="ECO:0000256" key="1">
    <source>
        <dbReference type="ARBA" id="ARBA00002254"/>
    </source>
</evidence>
<feature type="region of interest" description="Disordered" evidence="11">
    <location>
        <begin position="68"/>
        <end position="166"/>
    </location>
</feature>
<accession>A0A1L4CXP3</accession>
<evidence type="ECO:0000256" key="10">
    <source>
        <dbReference type="RuleBase" id="RU364125"/>
    </source>
</evidence>
<organism evidence="12 13">
    <name type="scientific">Silvanigrella aquatica</name>
    <dbReference type="NCBI Taxonomy" id="1915309"/>
    <lineage>
        <taxon>Bacteria</taxon>
        <taxon>Pseudomonadati</taxon>
        <taxon>Bdellovibrionota</taxon>
        <taxon>Oligoflexia</taxon>
        <taxon>Silvanigrellales</taxon>
        <taxon>Silvanigrellaceae</taxon>
        <taxon>Silvanigrella</taxon>
    </lineage>
</organism>
<evidence type="ECO:0000256" key="4">
    <source>
        <dbReference type="ARBA" id="ARBA00022475"/>
    </source>
</evidence>
<protein>
    <recommendedName>
        <fullName evidence="10">Flagellar protein FliL</fullName>
    </recommendedName>
</protein>
<dbReference type="GO" id="GO:0009425">
    <property type="term" value="C:bacterial-type flagellum basal body"/>
    <property type="evidence" value="ECO:0007669"/>
    <property type="project" value="InterPro"/>
</dbReference>
<evidence type="ECO:0000256" key="5">
    <source>
        <dbReference type="ARBA" id="ARBA00022500"/>
    </source>
</evidence>
<comment type="function">
    <text evidence="1 10">Controls the rotational direction of flagella during chemotaxis.</text>
</comment>
<evidence type="ECO:0000313" key="12">
    <source>
        <dbReference type="EMBL" id="APJ02715.1"/>
    </source>
</evidence>
<sequence length="263" mass="29249">MAENEEKKADAKKDEKAADPTAKVEKKNKLVLFAGIGGVLLVALGVGGFFIFKTISGKKHVEMAAQGTGHEANADPHAKPEADPHAKPDEHGAANDKKEEKKDDHKKDEGKKDEPKKDEGKKDEPKKDEGKKDEPKKDEPKKDDHGAPAANGAKKEEPKGTANFGDTFLIPRMDLNLGNSIENRFIRIGVAIEYRGGEMQGFELKKREVQLKDIVITAVTTKTRIVLISEEGKENLRREILNRINEVTDRPVQNVYFTEFFVE</sequence>
<dbReference type="PANTHER" id="PTHR35091">
    <property type="entry name" value="FLAGELLAR PROTEIN FLIL"/>
    <property type="match status" value="1"/>
</dbReference>
<dbReference type="RefSeq" id="WP_233231300.1">
    <property type="nucleotide sequence ID" value="NZ_CP017834.1"/>
</dbReference>
<dbReference type="KEGG" id="saqi:AXG55_01730"/>
<evidence type="ECO:0000256" key="2">
    <source>
        <dbReference type="ARBA" id="ARBA00004162"/>
    </source>
</evidence>
<evidence type="ECO:0000313" key="13">
    <source>
        <dbReference type="Proteomes" id="UP000184731"/>
    </source>
</evidence>
<evidence type="ECO:0000256" key="7">
    <source>
        <dbReference type="ARBA" id="ARBA00022779"/>
    </source>
</evidence>
<gene>
    <name evidence="12" type="ORF">AXG55_01730</name>
</gene>
<dbReference type="AlphaFoldDB" id="A0A1L4CXP3"/>
<keyword evidence="4 10" id="KW-1003">Cell membrane</keyword>
<evidence type="ECO:0000256" key="9">
    <source>
        <dbReference type="ARBA" id="ARBA00023136"/>
    </source>
</evidence>
<name>A0A1L4CXP3_9BACT</name>
<dbReference type="EMBL" id="CP017834">
    <property type="protein sequence ID" value="APJ02715.1"/>
    <property type="molecule type" value="Genomic_DNA"/>
</dbReference>
<reference evidence="12 13" key="1">
    <citation type="submission" date="2016-10" db="EMBL/GenBank/DDBJ databases">
        <title>Silvanigrella aquatica sp. nov., isolated from a freshwater lake located in the Black Forest, Germany, description of Silvanigrellaceae fam. nov., Silvanigrellales ord. nov., reclassification of the order Bdellovibrionales in the class Oligoflexia, reclassification of the families Bacteriovoracaceae and Halobacteriovoraceae in the new order Bacteriovoracales ord. nov., and reclassification of the family Pseudobacteriovoracaceae in the order Oligoflexiales.</title>
        <authorList>
            <person name="Hahn M.W."/>
            <person name="Schmidt J."/>
            <person name="Koll U."/>
            <person name="Rohde M."/>
            <person name="Verbag S."/>
            <person name="Pitt A."/>
            <person name="Nakai R."/>
            <person name="Naganuma T."/>
            <person name="Lang E."/>
        </authorList>
    </citation>
    <scope>NUCLEOTIDE SEQUENCE [LARGE SCALE GENOMIC DNA]</scope>
    <source>
        <strain evidence="12 13">MWH-Nonnen-W8red</strain>
    </source>
</reference>
<feature type="transmembrane region" description="Helical" evidence="10">
    <location>
        <begin position="30"/>
        <end position="52"/>
    </location>
</feature>
<dbReference type="Pfam" id="PF03748">
    <property type="entry name" value="FliL"/>
    <property type="match status" value="1"/>
</dbReference>
<dbReference type="GO" id="GO:0071978">
    <property type="term" value="P:bacterial-type flagellum-dependent swarming motility"/>
    <property type="evidence" value="ECO:0007669"/>
    <property type="project" value="TreeGrafter"/>
</dbReference>
<dbReference type="STRING" id="1915309.AXG55_01730"/>
<dbReference type="InterPro" id="IPR005503">
    <property type="entry name" value="FliL"/>
</dbReference>
<keyword evidence="13" id="KW-1185">Reference proteome</keyword>
<feature type="compositionally biased region" description="Basic and acidic residues" evidence="11">
    <location>
        <begin position="72"/>
        <end position="146"/>
    </location>
</feature>
<proteinExistence type="inferred from homology"/>
<evidence type="ECO:0000256" key="8">
    <source>
        <dbReference type="ARBA" id="ARBA00022989"/>
    </source>
</evidence>
<keyword evidence="7 10" id="KW-0283">Flagellar rotation</keyword>
<evidence type="ECO:0000256" key="3">
    <source>
        <dbReference type="ARBA" id="ARBA00008281"/>
    </source>
</evidence>
<dbReference type="GO" id="GO:0006935">
    <property type="term" value="P:chemotaxis"/>
    <property type="evidence" value="ECO:0007669"/>
    <property type="project" value="UniProtKB-KW"/>
</dbReference>
<keyword evidence="6 10" id="KW-0812">Transmembrane</keyword>
<dbReference type="PANTHER" id="PTHR35091:SF2">
    <property type="entry name" value="FLAGELLAR PROTEIN FLIL"/>
    <property type="match status" value="1"/>
</dbReference>
<keyword evidence="8 10" id="KW-1133">Transmembrane helix</keyword>
<dbReference type="GO" id="GO:0005886">
    <property type="term" value="C:plasma membrane"/>
    <property type="evidence" value="ECO:0007669"/>
    <property type="project" value="UniProtKB-SubCell"/>
</dbReference>
<keyword evidence="5 10" id="KW-0145">Chemotaxis</keyword>
<evidence type="ECO:0000256" key="11">
    <source>
        <dbReference type="SAM" id="MobiDB-lite"/>
    </source>
</evidence>